<keyword evidence="2" id="KW-1185">Reference proteome</keyword>
<dbReference type="Proteomes" id="UP000055048">
    <property type="component" value="Unassembled WGS sequence"/>
</dbReference>
<gene>
    <name evidence="1" type="ORF">T05_11705</name>
</gene>
<dbReference type="AlphaFoldDB" id="A0A0V0SSV6"/>
<dbReference type="EMBL" id="JYDJ01003109">
    <property type="protein sequence ID" value="KRX29637.1"/>
    <property type="molecule type" value="Genomic_DNA"/>
</dbReference>
<protein>
    <submittedName>
        <fullName evidence="1">Uncharacterized protein</fullName>
    </submittedName>
</protein>
<reference evidence="1 2" key="1">
    <citation type="submission" date="2015-01" db="EMBL/GenBank/DDBJ databases">
        <title>Evolution of Trichinella species and genotypes.</title>
        <authorList>
            <person name="Korhonen P.K."/>
            <person name="Edoardo P."/>
            <person name="Giuseppe L.R."/>
            <person name="Gasser R.B."/>
        </authorList>
    </citation>
    <scope>NUCLEOTIDE SEQUENCE [LARGE SCALE GENOMIC DNA]</scope>
    <source>
        <strain evidence="1">ISS417</strain>
    </source>
</reference>
<name>A0A0V0SSV6_9BILA</name>
<sequence length="31" mass="3450">MIEAAVVVIMSSYAPCTLSDYQNSVELMQKK</sequence>
<accession>A0A0V0SSV6</accession>
<evidence type="ECO:0000313" key="2">
    <source>
        <dbReference type="Proteomes" id="UP000055048"/>
    </source>
</evidence>
<organism evidence="1 2">
    <name type="scientific">Trichinella murrelli</name>
    <dbReference type="NCBI Taxonomy" id="144512"/>
    <lineage>
        <taxon>Eukaryota</taxon>
        <taxon>Metazoa</taxon>
        <taxon>Ecdysozoa</taxon>
        <taxon>Nematoda</taxon>
        <taxon>Enoplea</taxon>
        <taxon>Dorylaimia</taxon>
        <taxon>Trichinellida</taxon>
        <taxon>Trichinellidae</taxon>
        <taxon>Trichinella</taxon>
    </lineage>
</organism>
<comment type="caution">
    <text evidence="1">The sequence shown here is derived from an EMBL/GenBank/DDBJ whole genome shotgun (WGS) entry which is preliminary data.</text>
</comment>
<evidence type="ECO:0000313" key="1">
    <source>
        <dbReference type="EMBL" id="KRX29637.1"/>
    </source>
</evidence>
<proteinExistence type="predicted"/>